<keyword evidence="7 9" id="KW-0186">Copper</keyword>
<evidence type="ECO:0000256" key="3">
    <source>
        <dbReference type="ARBA" id="ARBA00011738"/>
    </source>
</evidence>
<dbReference type="InParanoid" id="A0A7N2LVP3"/>
<dbReference type="FunFam" id="3.10.450.40:FF:000005">
    <property type="entry name" value="Amine oxidase"/>
    <property type="match status" value="1"/>
</dbReference>
<evidence type="ECO:0000256" key="2">
    <source>
        <dbReference type="ARBA" id="ARBA00007983"/>
    </source>
</evidence>
<comment type="similarity">
    <text evidence="2 9">Belongs to the copper/topaquinone oxidase family.</text>
</comment>
<feature type="chain" id="PRO_5029908096" description="Amine oxidase" evidence="10">
    <location>
        <begin position="31"/>
        <end position="265"/>
    </location>
</feature>
<comment type="cofactor">
    <cofactor evidence="9">
        <name>Cu cation</name>
        <dbReference type="ChEBI" id="CHEBI:23378"/>
    </cofactor>
    <text evidence="9">Contains 1 topaquinone per subunit.</text>
</comment>
<evidence type="ECO:0000259" key="11">
    <source>
        <dbReference type="Pfam" id="PF02727"/>
    </source>
</evidence>
<dbReference type="Proteomes" id="UP000594261">
    <property type="component" value="Chromosome 6"/>
</dbReference>
<evidence type="ECO:0000256" key="5">
    <source>
        <dbReference type="ARBA" id="ARBA00022772"/>
    </source>
</evidence>
<dbReference type="GO" id="GO:0005507">
    <property type="term" value="F:copper ion binding"/>
    <property type="evidence" value="ECO:0007669"/>
    <property type="project" value="InterPro"/>
</dbReference>
<evidence type="ECO:0000256" key="6">
    <source>
        <dbReference type="ARBA" id="ARBA00023002"/>
    </source>
</evidence>
<dbReference type="GO" id="GO:0048038">
    <property type="term" value="F:quinone binding"/>
    <property type="evidence" value="ECO:0007669"/>
    <property type="project" value="InterPro"/>
</dbReference>
<dbReference type="OMA" id="FKPYNDE"/>
<keyword evidence="6 9" id="KW-0560">Oxidoreductase</keyword>
<evidence type="ECO:0000256" key="4">
    <source>
        <dbReference type="ARBA" id="ARBA00022723"/>
    </source>
</evidence>
<dbReference type="Pfam" id="PF02727">
    <property type="entry name" value="Cu_amine_oxidN2"/>
    <property type="match status" value="1"/>
</dbReference>
<dbReference type="Pfam" id="PF02728">
    <property type="entry name" value="Cu_amine_oxidN3"/>
    <property type="match status" value="1"/>
</dbReference>
<dbReference type="PANTHER" id="PTHR10638:SF71">
    <property type="entry name" value="AMINE OXIDASE"/>
    <property type="match status" value="1"/>
</dbReference>
<accession>A0A7N2LVP3</accession>
<dbReference type="InterPro" id="IPR015800">
    <property type="entry name" value="Cu_amine_oxidase_N2"/>
</dbReference>
<evidence type="ECO:0000256" key="9">
    <source>
        <dbReference type="RuleBase" id="RU000672"/>
    </source>
</evidence>
<dbReference type="GO" id="GO:0008131">
    <property type="term" value="F:primary methylamine oxidase activity"/>
    <property type="evidence" value="ECO:0007669"/>
    <property type="project" value="InterPro"/>
</dbReference>
<evidence type="ECO:0000256" key="1">
    <source>
        <dbReference type="ARBA" id="ARBA00001935"/>
    </source>
</evidence>
<dbReference type="SUPFAM" id="SSF54416">
    <property type="entry name" value="Amine oxidase N-terminal region"/>
    <property type="match status" value="2"/>
</dbReference>
<proteinExistence type="inferred from homology"/>
<evidence type="ECO:0000313" key="13">
    <source>
        <dbReference type="EnsemblPlants" id="QL06p002681:mrna:CDS:1"/>
    </source>
</evidence>
<evidence type="ECO:0000259" key="12">
    <source>
        <dbReference type="Pfam" id="PF02728"/>
    </source>
</evidence>
<dbReference type="PANTHER" id="PTHR10638">
    <property type="entry name" value="COPPER AMINE OXIDASE"/>
    <property type="match status" value="1"/>
</dbReference>
<evidence type="ECO:0000256" key="8">
    <source>
        <dbReference type="ARBA" id="ARBA00023157"/>
    </source>
</evidence>
<dbReference type="Gene3D" id="3.10.450.40">
    <property type="match status" value="2"/>
</dbReference>
<dbReference type="Gramene" id="QL06p002681:mrna">
    <property type="protein sequence ID" value="QL06p002681:mrna:CDS:1"/>
    <property type="gene ID" value="QL06p002681"/>
</dbReference>
<comment type="cofactor">
    <cofactor evidence="1">
        <name>Cu cation</name>
        <dbReference type="ChEBI" id="CHEBI:23378"/>
    </cofactor>
</comment>
<dbReference type="FunFam" id="3.10.450.40:FF:000012">
    <property type="entry name" value="Amine oxidase"/>
    <property type="match status" value="1"/>
</dbReference>
<dbReference type="EnsemblPlants" id="QL06p002681:mrna">
    <property type="protein sequence ID" value="QL06p002681:mrna:CDS:1"/>
    <property type="gene ID" value="QL06p002681"/>
</dbReference>
<reference evidence="13" key="2">
    <citation type="submission" date="2021-01" db="UniProtKB">
        <authorList>
            <consortium name="EnsemblPlants"/>
        </authorList>
    </citation>
    <scope>IDENTIFICATION</scope>
</reference>
<keyword evidence="14" id="KW-1185">Reference proteome</keyword>
<keyword evidence="8" id="KW-1015">Disulfide bond</keyword>
<comment type="PTM">
    <text evidence="9">Topaquinone (TPQ) is generated by copper-dependent autoxidation of a specific tyrosyl residue.</text>
</comment>
<dbReference type="InterPro" id="IPR015802">
    <property type="entry name" value="Cu_amine_oxidase_N3"/>
</dbReference>
<reference evidence="13 14" key="1">
    <citation type="journal article" date="2016" name="G3 (Bethesda)">
        <title>First Draft Assembly and Annotation of the Genome of a California Endemic Oak Quercus lobata Nee (Fagaceae).</title>
        <authorList>
            <person name="Sork V.L."/>
            <person name="Fitz-Gibbon S.T."/>
            <person name="Puiu D."/>
            <person name="Crepeau M."/>
            <person name="Gugger P.F."/>
            <person name="Sherman R."/>
            <person name="Stevens K."/>
            <person name="Langley C.H."/>
            <person name="Pellegrini M."/>
            <person name="Salzberg S.L."/>
        </authorList>
    </citation>
    <scope>NUCLEOTIDE SEQUENCE [LARGE SCALE GENOMIC DNA]</scope>
    <source>
        <strain evidence="13 14">cv. SW786</strain>
    </source>
</reference>
<protein>
    <recommendedName>
        <fullName evidence="9">Amine oxidase</fullName>
        <ecNumber evidence="9">1.4.3.-</ecNumber>
    </recommendedName>
</protein>
<keyword evidence="10" id="KW-0732">Signal</keyword>
<comment type="subunit">
    <text evidence="3">Homodimer.</text>
</comment>
<keyword evidence="5 9" id="KW-0801">TPQ</keyword>
<feature type="domain" description="Copper amine oxidase N2-terminal" evidence="11">
    <location>
        <begin position="32"/>
        <end position="119"/>
    </location>
</feature>
<dbReference type="AlphaFoldDB" id="A0A7N2LVP3"/>
<evidence type="ECO:0000256" key="10">
    <source>
        <dbReference type="SAM" id="SignalP"/>
    </source>
</evidence>
<dbReference type="GO" id="GO:0009308">
    <property type="term" value="P:amine metabolic process"/>
    <property type="evidence" value="ECO:0007669"/>
    <property type="project" value="UniProtKB-UniRule"/>
</dbReference>
<evidence type="ECO:0000313" key="14">
    <source>
        <dbReference type="Proteomes" id="UP000594261"/>
    </source>
</evidence>
<sequence length="265" mass="30300">MGHSSMASIFNRQTFFFLLITFFIVRPAQQQHPLDPLNPSELNLVQTILTHAYPNSHYNLTFQYVGLEDPDKPTLLSWLSNHSTTKIPQRRAFIIARINHQTHELIVDFSNRSIISNQIYQGHGFPLLTFDEQRAANALTLAYAPFVASVSKRGLKINEVVCGSFTVGWYGETRNNKRVVKVMCFYLDGTVNMYMRPLEGVTVTVDLEEMKIIGFWDRLRVPMPKAEGTDYRESELKPPFLLPLKKITVEQPDGPSFKIDGHGIR</sequence>
<dbReference type="InterPro" id="IPR016182">
    <property type="entry name" value="Cu_amine_oxidase_N-reg"/>
</dbReference>
<feature type="domain" description="Copper amine oxidase N3-terminal" evidence="12">
    <location>
        <begin position="126"/>
        <end position="221"/>
    </location>
</feature>
<organism evidence="13 14">
    <name type="scientific">Quercus lobata</name>
    <name type="common">Valley oak</name>
    <dbReference type="NCBI Taxonomy" id="97700"/>
    <lineage>
        <taxon>Eukaryota</taxon>
        <taxon>Viridiplantae</taxon>
        <taxon>Streptophyta</taxon>
        <taxon>Embryophyta</taxon>
        <taxon>Tracheophyta</taxon>
        <taxon>Spermatophyta</taxon>
        <taxon>Magnoliopsida</taxon>
        <taxon>eudicotyledons</taxon>
        <taxon>Gunneridae</taxon>
        <taxon>Pentapetalae</taxon>
        <taxon>rosids</taxon>
        <taxon>fabids</taxon>
        <taxon>Fagales</taxon>
        <taxon>Fagaceae</taxon>
        <taxon>Quercus</taxon>
    </lineage>
</organism>
<dbReference type="EC" id="1.4.3.-" evidence="9"/>
<dbReference type="EMBL" id="LRBV02000006">
    <property type="status" value="NOT_ANNOTATED_CDS"/>
    <property type="molecule type" value="Genomic_DNA"/>
</dbReference>
<evidence type="ECO:0000256" key="7">
    <source>
        <dbReference type="ARBA" id="ARBA00023008"/>
    </source>
</evidence>
<name>A0A7N2LVP3_QUELO</name>
<keyword evidence="4 9" id="KW-0479">Metal-binding</keyword>
<dbReference type="InterPro" id="IPR000269">
    <property type="entry name" value="Cu_amine_oxidase"/>
</dbReference>
<feature type="signal peptide" evidence="10">
    <location>
        <begin position="1"/>
        <end position="30"/>
    </location>
</feature>